<reference evidence="1 2" key="1">
    <citation type="submission" date="2023-03" db="EMBL/GenBank/DDBJ databases">
        <authorList>
            <person name="Kaur S."/>
            <person name="Espinosa-Saiz D."/>
            <person name="Velazquez E."/>
            <person name="Menendez E."/>
            <person name="diCenzo G.C."/>
        </authorList>
    </citation>
    <scope>NUCLEOTIDE SEQUENCE [LARGE SCALE GENOMIC DNA]</scope>
    <source>
        <strain evidence="1 2">LMG 24692</strain>
    </source>
</reference>
<dbReference type="EMBL" id="CP120373">
    <property type="protein sequence ID" value="WEX86517.1"/>
    <property type="molecule type" value="Genomic_DNA"/>
</dbReference>
<dbReference type="RefSeq" id="WP_280658583.1">
    <property type="nucleotide sequence ID" value="NZ_CP120373.1"/>
</dbReference>
<dbReference type="Proteomes" id="UP001229355">
    <property type="component" value="Chromosome 1"/>
</dbReference>
<keyword evidence="2" id="KW-1185">Reference proteome</keyword>
<evidence type="ECO:0000313" key="2">
    <source>
        <dbReference type="Proteomes" id="UP001229355"/>
    </source>
</evidence>
<protein>
    <recommendedName>
        <fullName evidence="3">Transposase</fullName>
    </recommendedName>
</protein>
<name>A0ABY8D8X8_9HYPH</name>
<accession>A0ABY8D8X8</accession>
<proteinExistence type="predicted"/>
<evidence type="ECO:0000313" key="1">
    <source>
        <dbReference type="EMBL" id="WEX86517.1"/>
    </source>
</evidence>
<gene>
    <name evidence="1" type="ORF">PZN02_002810</name>
</gene>
<sequence>MIATLTILSLDQGNIYTPPPEPVDEATEIEGPVNTPAAEPLCVSLRSRITAQFQILAAAFSHLGRRSA</sequence>
<organism evidence="1 2">
    <name type="scientific">Sinorhizobium garamanticum</name>
    <dbReference type="NCBI Taxonomy" id="680247"/>
    <lineage>
        <taxon>Bacteria</taxon>
        <taxon>Pseudomonadati</taxon>
        <taxon>Pseudomonadota</taxon>
        <taxon>Alphaproteobacteria</taxon>
        <taxon>Hyphomicrobiales</taxon>
        <taxon>Rhizobiaceae</taxon>
        <taxon>Sinorhizobium/Ensifer group</taxon>
        <taxon>Sinorhizobium</taxon>
    </lineage>
</organism>
<evidence type="ECO:0008006" key="3">
    <source>
        <dbReference type="Google" id="ProtNLM"/>
    </source>
</evidence>